<sequence>MGMRGLFVGINTYSERPLKGCVNDVTAVRELLKTQHGVADDQLRLVADTAATRQAIIENLRWLAEPLNDGQPEVRIFHYAGHGLLQPDENGDEPDGADECLAPIDYTSAGVLTDDHLAELYQGFLGTTRLILLMDCCHSGTISKDPFADIRYRTLTPANEVYAEIRAKKAAYQQNQVASVSQQLRDLQPRTSDPAEIAKFAGELIGSLQKQRFGQRPQHENLVLLAACKAEQVAADANFGGTYHGAMSFFLNTILSTQPQISYAALGEQLRTSLYANKFQQIPQLECPNDLLNQAFLA</sequence>
<protein>
    <recommendedName>
        <fullName evidence="1">Peptidase C14 caspase domain-containing protein</fullName>
    </recommendedName>
</protein>
<dbReference type="PANTHER" id="PTHR48104">
    <property type="entry name" value="METACASPASE-4"/>
    <property type="match status" value="1"/>
</dbReference>
<feature type="domain" description="Peptidase C14 caspase" evidence="1">
    <location>
        <begin position="6"/>
        <end position="287"/>
    </location>
</feature>
<comment type="caution">
    <text evidence="2">The sequence shown here is derived from an EMBL/GenBank/DDBJ whole genome shotgun (WGS) entry which is preliminary data.</text>
</comment>
<evidence type="ECO:0000313" key="3">
    <source>
        <dbReference type="Proteomes" id="UP000050277"/>
    </source>
</evidence>
<dbReference type="AlphaFoldDB" id="A0A0P6YZ53"/>
<dbReference type="STRING" id="70996.SE18_05320"/>
<dbReference type="Pfam" id="PF00656">
    <property type="entry name" value="Peptidase_C14"/>
    <property type="match status" value="1"/>
</dbReference>
<gene>
    <name evidence="2" type="ORF">SE18_05320</name>
</gene>
<organism evidence="2 3">
    <name type="scientific">Herpetosiphon geysericola</name>
    <dbReference type="NCBI Taxonomy" id="70996"/>
    <lineage>
        <taxon>Bacteria</taxon>
        <taxon>Bacillati</taxon>
        <taxon>Chloroflexota</taxon>
        <taxon>Chloroflexia</taxon>
        <taxon>Herpetosiphonales</taxon>
        <taxon>Herpetosiphonaceae</taxon>
        <taxon>Herpetosiphon</taxon>
    </lineage>
</organism>
<dbReference type="Proteomes" id="UP000050277">
    <property type="component" value="Unassembled WGS sequence"/>
</dbReference>
<proteinExistence type="predicted"/>
<dbReference type="GO" id="GO:0005737">
    <property type="term" value="C:cytoplasm"/>
    <property type="evidence" value="ECO:0007669"/>
    <property type="project" value="TreeGrafter"/>
</dbReference>
<dbReference type="RefSeq" id="WP_054533390.1">
    <property type="nucleotide sequence ID" value="NZ_LGKP01000011.1"/>
</dbReference>
<evidence type="ECO:0000259" key="1">
    <source>
        <dbReference type="Pfam" id="PF00656"/>
    </source>
</evidence>
<name>A0A0P6YZ53_9CHLR</name>
<dbReference type="InterPro" id="IPR011600">
    <property type="entry name" value="Pept_C14_caspase"/>
</dbReference>
<dbReference type="GO" id="GO:0006508">
    <property type="term" value="P:proteolysis"/>
    <property type="evidence" value="ECO:0007669"/>
    <property type="project" value="InterPro"/>
</dbReference>
<reference evidence="2 3" key="1">
    <citation type="submission" date="2015-07" db="EMBL/GenBank/DDBJ databases">
        <title>Whole genome sequence of Herpetosiphon geysericola DSM 7119.</title>
        <authorList>
            <person name="Hemp J."/>
            <person name="Ward L.M."/>
            <person name="Pace L.A."/>
            <person name="Fischer W.W."/>
        </authorList>
    </citation>
    <scope>NUCLEOTIDE SEQUENCE [LARGE SCALE GENOMIC DNA]</scope>
    <source>
        <strain evidence="2 3">DSM 7119</strain>
    </source>
</reference>
<dbReference type="InterPro" id="IPR050452">
    <property type="entry name" value="Metacaspase"/>
</dbReference>
<dbReference type="EMBL" id="LGKP01000011">
    <property type="protein sequence ID" value="KPL90516.1"/>
    <property type="molecule type" value="Genomic_DNA"/>
</dbReference>
<evidence type="ECO:0000313" key="2">
    <source>
        <dbReference type="EMBL" id="KPL90516.1"/>
    </source>
</evidence>
<dbReference type="OrthoDB" id="9759662at2"/>
<dbReference type="Gene3D" id="3.40.50.1460">
    <property type="match status" value="1"/>
</dbReference>
<keyword evidence="3" id="KW-1185">Reference proteome</keyword>
<dbReference type="GO" id="GO:0004197">
    <property type="term" value="F:cysteine-type endopeptidase activity"/>
    <property type="evidence" value="ECO:0007669"/>
    <property type="project" value="InterPro"/>
</dbReference>
<accession>A0A0P6YZ53</accession>
<dbReference type="PANTHER" id="PTHR48104:SF30">
    <property type="entry name" value="METACASPASE-1"/>
    <property type="match status" value="1"/>
</dbReference>